<protein>
    <recommendedName>
        <fullName evidence="2">DUF177 domain-containing protein</fullName>
    </recommendedName>
</protein>
<proteinExistence type="predicted"/>
<dbReference type="Pfam" id="PF02620">
    <property type="entry name" value="YceD"/>
    <property type="match status" value="1"/>
</dbReference>
<evidence type="ECO:0008006" key="2">
    <source>
        <dbReference type="Google" id="ProtNLM"/>
    </source>
</evidence>
<dbReference type="InterPro" id="IPR003772">
    <property type="entry name" value="YceD"/>
</dbReference>
<organism evidence="1">
    <name type="scientific">hydrothermal vent metagenome</name>
    <dbReference type="NCBI Taxonomy" id="652676"/>
    <lineage>
        <taxon>unclassified sequences</taxon>
        <taxon>metagenomes</taxon>
        <taxon>ecological metagenomes</taxon>
    </lineage>
</organism>
<evidence type="ECO:0000313" key="1">
    <source>
        <dbReference type="EMBL" id="VAX02512.1"/>
    </source>
</evidence>
<dbReference type="AlphaFoldDB" id="A0A3B1AFC5"/>
<dbReference type="EMBL" id="UOFW01000015">
    <property type="protein sequence ID" value="VAX02512.1"/>
    <property type="molecule type" value="Genomic_DNA"/>
</dbReference>
<name>A0A3B1AFC5_9ZZZZ</name>
<accession>A0A3B1AFC5</accession>
<gene>
    <name evidence="1" type="ORF">MNBD_ALPHA03-2026</name>
</gene>
<reference evidence="1" key="1">
    <citation type="submission" date="2018-06" db="EMBL/GenBank/DDBJ databases">
        <authorList>
            <person name="Zhirakovskaya E."/>
        </authorList>
    </citation>
    <scope>NUCLEOTIDE SEQUENCE</scope>
</reference>
<sequence>MSENKNKHNFESEELPESSLDGFPVYEFSRPIDVTTVGKNGRQFDFKATEIEKSALALRFNVLNITLLNAKADITPAKKGQYKLEASYIVKLDQVCSISLETVAGDVSGKLTIILQHLPRQPNKQSQKKDVEIDFDFEEKDIEYINSNLVDVGELITQYISLEINPYPRKSEATGEELGQKIIQEEDQNLSSEKKNPFAVLKSLKHKA</sequence>